<dbReference type="EMBL" id="FMVC01000004">
    <property type="protein sequence ID" value="SCY64086.1"/>
    <property type="molecule type" value="Genomic_DNA"/>
</dbReference>
<accession>A0ABY0LTL7</accession>
<dbReference type="Proteomes" id="UP000199307">
    <property type="component" value="Unassembled WGS sequence"/>
</dbReference>
<evidence type="ECO:0000313" key="2">
    <source>
        <dbReference type="Proteomes" id="UP000199307"/>
    </source>
</evidence>
<comment type="caution">
    <text evidence="1">The sequence shown here is derived from an EMBL/GenBank/DDBJ whole genome shotgun (WGS) entry which is preliminary data.</text>
</comment>
<reference evidence="1 2" key="1">
    <citation type="submission" date="2016-10" db="EMBL/GenBank/DDBJ databases">
        <authorList>
            <person name="Varghese N."/>
            <person name="Submissions S."/>
        </authorList>
    </citation>
    <scope>NUCLEOTIDE SEQUENCE [LARGE SCALE GENOMIC DNA]</scope>
    <source>
        <strain evidence="1 2">CGMCC 1.6859</strain>
    </source>
</reference>
<evidence type="ECO:0000313" key="1">
    <source>
        <dbReference type="EMBL" id="SCY64086.1"/>
    </source>
</evidence>
<sequence>MFCNIKLLERKKSKIKRHNFDVYNRAILQNLRNAESDEKYISKEKSFTDYEKSGNLSLFWLMKI</sequence>
<gene>
    <name evidence="1" type="ORF">SAMN02927916_2728</name>
</gene>
<protein>
    <submittedName>
        <fullName evidence="1">Uncharacterized protein</fullName>
    </submittedName>
</protein>
<keyword evidence="2" id="KW-1185">Reference proteome</keyword>
<organism evidence="1 2">
    <name type="scientific">Flavobacterium anhuiense</name>
    <dbReference type="NCBI Taxonomy" id="459526"/>
    <lineage>
        <taxon>Bacteria</taxon>
        <taxon>Pseudomonadati</taxon>
        <taxon>Bacteroidota</taxon>
        <taxon>Flavobacteriia</taxon>
        <taxon>Flavobacteriales</taxon>
        <taxon>Flavobacteriaceae</taxon>
        <taxon>Flavobacterium</taxon>
    </lineage>
</organism>
<name>A0ABY0LTL7_9FLAO</name>
<proteinExistence type="predicted"/>